<evidence type="ECO:0000313" key="3">
    <source>
        <dbReference type="EnsemblPlants" id="Kaladp0071s0149.1.v1.1"/>
    </source>
</evidence>
<dbReference type="Pfam" id="PF07059">
    <property type="entry name" value="EDR2_C"/>
    <property type="match status" value="1"/>
</dbReference>
<dbReference type="PANTHER" id="PTHR31558">
    <property type="entry name" value="CW14 PROTEIN"/>
    <property type="match status" value="1"/>
</dbReference>
<dbReference type="Proteomes" id="UP000594263">
    <property type="component" value="Unplaced"/>
</dbReference>
<evidence type="ECO:0000259" key="2">
    <source>
        <dbReference type="Pfam" id="PF07059"/>
    </source>
</evidence>
<feature type="region of interest" description="Disordered" evidence="1">
    <location>
        <begin position="1"/>
        <end position="109"/>
    </location>
</feature>
<feature type="domain" description="Protein ENHANCED DISEASE RESISTANCE 2 C-terminal" evidence="2">
    <location>
        <begin position="245"/>
        <end position="486"/>
    </location>
</feature>
<dbReference type="InterPro" id="IPR009769">
    <property type="entry name" value="EDR2_C"/>
</dbReference>
<accession>A0A7N1A1B9</accession>
<protein>
    <recommendedName>
        <fullName evidence="2">Protein ENHANCED DISEASE RESISTANCE 2 C-terminal domain-containing protein</fullName>
    </recommendedName>
</protein>
<feature type="compositionally biased region" description="Polar residues" evidence="1">
    <location>
        <begin position="42"/>
        <end position="60"/>
    </location>
</feature>
<reference evidence="3" key="1">
    <citation type="submission" date="2021-01" db="UniProtKB">
        <authorList>
            <consortium name="EnsemblPlants"/>
        </authorList>
    </citation>
    <scope>IDENTIFICATION</scope>
</reference>
<dbReference type="PANTHER" id="PTHR31558:SF3">
    <property type="entry name" value="CW14 PROTEIN"/>
    <property type="match status" value="1"/>
</dbReference>
<dbReference type="AlphaFoldDB" id="A0A7N1A1B9"/>
<feature type="compositionally biased region" description="Basic residues" evidence="1">
    <location>
        <begin position="16"/>
        <end position="36"/>
    </location>
</feature>
<evidence type="ECO:0000256" key="1">
    <source>
        <dbReference type="SAM" id="MobiDB-lite"/>
    </source>
</evidence>
<dbReference type="OMA" id="CWSTIDP"/>
<sequence>MGGCGSTPRGCGMVKSRLKRKAGNRKRRRGGGKKNRGGVGNSRFSDYSNQSGAQDRSTPGSAAEEVWFEPASFFGSDSEEEFRSVPDDLVSVSGSEDASPSEFSPPKDATNKEQMILNIHQHHASELSKGVAHKTETPSKVRNQVPVDDVSSAAGKSSVRGKDDHSVLPHNCLPCLNTSHSSDRRRSGTSSPMSARNKVVPGHPSMSFEGQSHAALISSKMLQKRPVAGSQVPVCPIGKEMFDSWSPIDPSTFRVRGMNYLRDKRKEHASNKAAYYPFGVDVYLSHRKINHIARLVELPAISSSGELPSLLVVNVQIPLYPPTLFQNENDGEGMNVVMYFKLSDRFEKDVPLHFQESIRRLIDNEVEKVRGFPVDTTVPFRERLKILGRVANVDNLQLNVPQRKLMHAYNEKPILSRPQHEFYSGENYFEVDLDMHRFSYISRKGFDAFQDKLKICALDVGLTIQGNKAEELPEHVLCCLRINGIDHTNYQHLEPSQEIL</sequence>
<proteinExistence type="predicted"/>
<keyword evidence="4" id="KW-1185">Reference proteome</keyword>
<evidence type="ECO:0000313" key="4">
    <source>
        <dbReference type="Proteomes" id="UP000594263"/>
    </source>
</evidence>
<organism evidence="3 4">
    <name type="scientific">Kalanchoe fedtschenkoi</name>
    <name type="common">Lavender scallops</name>
    <name type="synonym">South American air plant</name>
    <dbReference type="NCBI Taxonomy" id="63787"/>
    <lineage>
        <taxon>Eukaryota</taxon>
        <taxon>Viridiplantae</taxon>
        <taxon>Streptophyta</taxon>
        <taxon>Embryophyta</taxon>
        <taxon>Tracheophyta</taxon>
        <taxon>Spermatophyta</taxon>
        <taxon>Magnoliopsida</taxon>
        <taxon>eudicotyledons</taxon>
        <taxon>Gunneridae</taxon>
        <taxon>Pentapetalae</taxon>
        <taxon>Saxifragales</taxon>
        <taxon>Crassulaceae</taxon>
        <taxon>Kalanchoe</taxon>
    </lineage>
</organism>
<dbReference type="Gramene" id="Kaladp0071s0149.1.v1.1">
    <property type="protein sequence ID" value="Kaladp0071s0149.1.v1.1"/>
    <property type="gene ID" value="Kaladp0071s0149.v1.1"/>
</dbReference>
<dbReference type="EnsemblPlants" id="Kaladp0071s0149.1.v1.1">
    <property type="protein sequence ID" value="Kaladp0071s0149.1.v1.1"/>
    <property type="gene ID" value="Kaladp0071s0149.v1.1"/>
</dbReference>
<feature type="region of interest" description="Disordered" evidence="1">
    <location>
        <begin position="125"/>
        <end position="205"/>
    </location>
</feature>
<name>A0A7N1A1B9_KALFE</name>
<feature type="compositionally biased region" description="Polar residues" evidence="1">
    <location>
        <begin position="92"/>
        <end position="102"/>
    </location>
</feature>